<accession>A0A142BYD4</accession>
<dbReference type="GeneID" id="27210116"/>
<evidence type="ECO:0000313" key="1">
    <source>
        <dbReference type="EMBL" id="AMP43426.1"/>
    </source>
</evidence>
<dbReference type="RefSeq" id="YP_009241562.1">
    <property type="nucleotide sequence ID" value="NC_029807.1"/>
</dbReference>
<sequence>MKAMEQKIYKRKIKKKLPKISIIQLLEKGMYNTVYAICEYDKLLDPNAYLENPKNLFKFLGLSVGVGLLGLTQEELDLQGNLNELNQEIEKMQPLDFTNSYIFGDDALVGVHVPELYPNPVIGEVNYPVENALDEDIDFSQKPVDDVTELSGNIGSVAVVEHQVLIVIEETKNQDLTQQNFGVKRNVPSEIQNPSLGKLEDSYLNLNKKTKC</sequence>
<reference evidence="1" key="1">
    <citation type="journal article" date="2016" name="PLoS ONE">
        <title>Distinctive Architecture of the Chloroplast Genome in the Chlorodendrophycean Green Algae Scherffelia dubia and Tetraselmis sp. CCMP 881.</title>
        <authorList>
            <person name="Turmel M."/>
            <person name="de Cambiaire J.C."/>
            <person name="Otis C."/>
            <person name="Lemieux C."/>
        </authorList>
    </citation>
    <scope>NUCLEOTIDE SEQUENCE</scope>
</reference>
<name>A0A142BYD4_SCHDU</name>
<dbReference type="GeneID" id="27210045"/>
<geneLocation type="plastid" evidence="1"/>
<dbReference type="AlphaFoldDB" id="A0A142BYD4"/>
<organism evidence="1">
    <name type="scientific">Scherffelia dubia</name>
    <name type="common">Green alga</name>
    <name type="synonym">Chlamydomonas dubia</name>
    <dbReference type="NCBI Taxonomy" id="3190"/>
    <lineage>
        <taxon>Eukaryota</taxon>
        <taxon>Viridiplantae</taxon>
        <taxon>Chlorophyta</taxon>
        <taxon>core chlorophytes</taxon>
        <taxon>Chlorodendrophyceae</taxon>
        <taxon>Chlorodendrales</taxon>
        <taxon>Chlorodendraceae</taxon>
        <taxon>Scherffelia</taxon>
    </lineage>
</organism>
<dbReference type="EMBL" id="KU167098">
    <property type="protein sequence ID" value="AMP43469.1"/>
    <property type="molecule type" value="Genomic_DNA"/>
</dbReference>
<dbReference type="EMBL" id="KU167098">
    <property type="protein sequence ID" value="AMP43426.1"/>
    <property type="molecule type" value="Genomic_DNA"/>
</dbReference>
<dbReference type="RefSeq" id="YP_009241519.1">
    <property type="nucleotide sequence ID" value="NC_029807.1"/>
</dbReference>
<proteinExistence type="predicted"/>
<gene>
    <name evidence="1" type="primary">orf212</name>
</gene>
<keyword evidence="1" id="KW-0934">Plastid</keyword>
<protein>
    <submittedName>
        <fullName evidence="1">Uncharacterized protein</fullName>
    </submittedName>
</protein>